<organism evidence="7 8">
    <name type="scientific">Torulaspora globosa</name>
    <dbReference type="NCBI Taxonomy" id="48254"/>
    <lineage>
        <taxon>Eukaryota</taxon>
        <taxon>Fungi</taxon>
        <taxon>Dikarya</taxon>
        <taxon>Ascomycota</taxon>
        <taxon>Saccharomycotina</taxon>
        <taxon>Saccharomycetes</taxon>
        <taxon>Saccharomycetales</taxon>
        <taxon>Saccharomycetaceae</taxon>
        <taxon>Torulaspora</taxon>
    </lineage>
</organism>
<name>A0A7H9HRE9_9SACH</name>
<dbReference type="SUPFAM" id="SSF51621">
    <property type="entry name" value="Phosphoenolpyruvate/pyruvate domain"/>
    <property type="match status" value="1"/>
</dbReference>
<dbReference type="OrthoDB" id="4078635at2759"/>
<dbReference type="InterPro" id="IPR015813">
    <property type="entry name" value="Pyrv/PenolPyrv_kinase-like_dom"/>
</dbReference>
<evidence type="ECO:0000256" key="4">
    <source>
        <dbReference type="PIRSR" id="PIRSR001362-1"/>
    </source>
</evidence>
<dbReference type="GO" id="GO:0005759">
    <property type="term" value="C:mitochondrial matrix"/>
    <property type="evidence" value="ECO:0007669"/>
    <property type="project" value="TreeGrafter"/>
</dbReference>
<evidence type="ECO:0000256" key="2">
    <source>
        <dbReference type="ARBA" id="ARBA00023239"/>
    </source>
</evidence>
<dbReference type="PANTHER" id="PTHR21631">
    <property type="entry name" value="ISOCITRATE LYASE/MALATE SYNTHASE"/>
    <property type="match status" value="1"/>
</dbReference>
<reference evidence="7 8" key="1">
    <citation type="submission" date="2020-06" db="EMBL/GenBank/DDBJ databases">
        <title>The yeast mating-type switching endonuclease HO is a domesticated member of an unorthodox homing genetic element family.</title>
        <authorList>
            <person name="Coughlan A.Y."/>
            <person name="Lombardi L."/>
            <person name="Braun-Galleani S."/>
            <person name="Martos A.R."/>
            <person name="Galeote V."/>
            <person name="Bigey F."/>
            <person name="Dequin S."/>
            <person name="Byrne K.P."/>
            <person name="Wolfe K.H."/>
        </authorList>
    </citation>
    <scope>NUCLEOTIDE SEQUENCE [LARGE SCALE GENOMIC DNA]</scope>
    <source>
        <strain evidence="7 8">CBS2947</strain>
    </source>
</reference>
<proteinExistence type="inferred from homology"/>
<feature type="binding site" evidence="5">
    <location>
        <begin position="135"/>
        <end position="137"/>
    </location>
    <ligand>
        <name>substrate</name>
    </ligand>
</feature>
<dbReference type="Gene3D" id="3.20.20.60">
    <property type="entry name" value="Phosphoenolpyruvate-binding domains"/>
    <property type="match status" value="1"/>
</dbReference>
<dbReference type="PIRSF" id="PIRSF001362">
    <property type="entry name" value="Isocit_lyase"/>
    <property type="match status" value="1"/>
</dbReference>
<dbReference type="PANTHER" id="PTHR21631:SF13">
    <property type="entry name" value="MITOCHONDRIAL 2-METHYLISOCITRATE LYASE ICL2"/>
    <property type="match status" value="1"/>
</dbReference>
<dbReference type="InterPro" id="IPR018523">
    <property type="entry name" value="Isocitrate_lyase_ph_CS"/>
</dbReference>
<evidence type="ECO:0000313" key="7">
    <source>
        <dbReference type="EMBL" id="QLQ79267.1"/>
    </source>
</evidence>
<accession>A0A7H9HRE9</accession>
<evidence type="ECO:0000256" key="1">
    <source>
        <dbReference type="ARBA" id="ARBA00005704"/>
    </source>
</evidence>
<comment type="cofactor">
    <cofactor evidence="6">
        <name>Mg(2+)</name>
        <dbReference type="ChEBI" id="CHEBI:18420"/>
    </cofactor>
    <text evidence="6">Can also use Mn(2+) ion.</text>
</comment>
<protein>
    <recommendedName>
        <fullName evidence="3">Isocitrate lyase</fullName>
    </recommendedName>
</protein>
<dbReference type="Gene3D" id="1.10.10.850">
    <property type="match status" value="1"/>
</dbReference>
<dbReference type="InterPro" id="IPR006254">
    <property type="entry name" value="Isocitrate_lyase"/>
</dbReference>
<dbReference type="InterPro" id="IPR039556">
    <property type="entry name" value="ICL/PEPM"/>
</dbReference>
<keyword evidence="2 3" id="KW-0456">Lyase</keyword>
<feature type="binding site" evidence="5">
    <location>
        <position position="499"/>
    </location>
    <ligand>
        <name>substrate</name>
    </ligand>
</feature>
<dbReference type="NCBIfam" id="TIGR01346">
    <property type="entry name" value="isocit_lyase"/>
    <property type="match status" value="1"/>
</dbReference>
<feature type="binding site" evidence="6">
    <location>
        <position position="204"/>
    </location>
    <ligand>
        <name>Mg(2+)</name>
        <dbReference type="ChEBI" id="CHEBI:18420"/>
    </ligand>
</feature>
<evidence type="ECO:0000256" key="5">
    <source>
        <dbReference type="PIRSR" id="PIRSR001362-2"/>
    </source>
</evidence>
<dbReference type="PROSITE" id="PS00161">
    <property type="entry name" value="ISOCITRATE_LYASE"/>
    <property type="match status" value="1"/>
</dbReference>
<feature type="binding site" evidence="5">
    <location>
        <begin position="464"/>
        <end position="468"/>
    </location>
    <ligand>
        <name>substrate</name>
    </ligand>
</feature>
<dbReference type="GO" id="GO:0004451">
    <property type="term" value="F:isocitrate lyase activity"/>
    <property type="evidence" value="ECO:0007669"/>
    <property type="project" value="InterPro"/>
</dbReference>
<evidence type="ECO:0000256" key="6">
    <source>
        <dbReference type="PIRSR" id="PIRSR001362-3"/>
    </source>
</evidence>
<dbReference type="CDD" id="cd00377">
    <property type="entry name" value="ICL_PEPM"/>
    <property type="match status" value="1"/>
</dbReference>
<dbReference type="GO" id="GO:0019629">
    <property type="term" value="P:propionate catabolic process, 2-methylcitrate cycle"/>
    <property type="evidence" value="ECO:0007669"/>
    <property type="project" value="TreeGrafter"/>
</dbReference>
<dbReference type="Pfam" id="PF00463">
    <property type="entry name" value="ICL"/>
    <property type="match status" value="1"/>
</dbReference>
<keyword evidence="8" id="KW-1185">Reference proteome</keyword>
<evidence type="ECO:0000313" key="8">
    <source>
        <dbReference type="Proteomes" id="UP000510647"/>
    </source>
</evidence>
<evidence type="ECO:0000256" key="3">
    <source>
        <dbReference type="PIRNR" id="PIRNR001362"/>
    </source>
</evidence>
<keyword evidence="6" id="KW-0460">Magnesium</keyword>
<feature type="binding site" evidence="5">
    <location>
        <position position="279"/>
    </location>
    <ligand>
        <name>substrate</name>
    </ligand>
</feature>
<dbReference type="EMBL" id="CP059268">
    <property type="protein sequence ID" value="QLQ79267.1"/>
    <property type="molecule type" value="Genomic_DNA"/>
</dbReference>
<keyword evidence="6" id="KW-0479">Metal-binding</keyword>
<dbReference type="AlphaFoldDB" id="A0A7H9HRE9"/>
<feature type="binding site" evidence="5">
    <location>
        <begin position="243"/>
        <end position="244"/>
    </location>
    <ligand>
        <name>substrate</name>
    </ligand>
</feature>
<dbReference type="GO" id="GO:0046872">
    <property type="term" value="F:metal ion binding"/>
    <property type="evidence" value="ECO:0007669"/>
    <property type="project" value="UniProtKB-KW"/>
</dbReference>
<feature type="active site" description="Proton acceptor" evidence="4">
    <location>
        <position position="242"/>
    </location>
</feature>
<dbReference type="Proteomes" id="UP000510647">
    <property type="component" value="Chromosome 2"/>
</dbReference>
<sequence length="580" mass="65728">MGTLALRRILLTSIDQLLTNRMGFGNRSTKLARNFSSNDLQDVLKKEVRKVNEWWATPRFRNIQRPYTAEDVVKHRGSLPVQTSQYPSSYQAQKLFHLINEKFKSKMPVHTLGVIDPVQMSQLARCKDIQVAYVSGWACSSTLVGSTNEVSPDFGDYPYDTVPNQVERIFKAQQMHDRKLYLARYLQKTKEADETDYLKPIIADADMGHGGITTVMKVAKLFAEKGAAGIHLEDQLVGGKKCGHLSGAVIVPTSTHVSRLIATRFQWDLMGTENLAIARTDSCNAGLISSSTDPRDHQYIKGIIKPHVIAWSERLVDLQREGTVTNSHILGDAETEWYAQNETMTFDEAVERQLGGNEYQAYHRMKADRMQQLKRNYLSLPEMKAIASMAAPSKEVIFDWDKPRTMEGHYMYHGCLEAAIQRSLTFAPYSDMLWLETKIPDQHQARSFAEKIHEKYPEAKLVYNLSPSFNWSAHGYTPESLESFIWDIARYGFVLQLVSLAGVHVDGLSFWQLARNFQKTGMQAYVDQVQKIEKLESCDLLTHQKWSGIEYVDSLTKVIQNGSSAHTSSTGGDSFTESQF</sequence>
<comment type="similarity">
    <text evidence="1 3">Belongs to the isocitrate lyase/PEP mutase superfamily. Isocitrate lyase family.</text>
</comment>
<dbReference type="InterPro" id="IPR040442">
    <property type="entry name" value="Pyrv_kinase-like_dom_sf"/>
</dbReference>
<gene>
    <name evidence="7" type="ORF">HG537_0B06150</name>
</gene>
<dbReference type="GO" id="GO:0046421">
    <property type="term" value="F:methylisocitrate lyase activity"/>
    <property type="evidence" value="ECO:0007669"/>
    <property type="project" value="TreeGrafter"/>
</dbReference>